<evidence type="ECO:0000313" key="4">
    <source>
        <dbReference type="Proteomes" id="UP000220005"/>
    </source>
</evidence>
<dbReference type="Proteomes" id="UP000220005">
    <property type="component" value="Unassembled WGS sequence"/>
</dbReference>
<evidence type="ECO:0000313" key="2">
    <source>
        <dbReference type="EMBL" id="PDX81251.1"/>
    </source>
</evidence>
<proteinExistence type="predicted"/>
<organism evidence="3 6">
    <name type="scientific">Faecalibacterium prausnitzii</name>
    <dbReference type="NCBI Taxonomy" id="853"/>
    <lineage>
        <taxon>Bacteria</taxon>
        <taxon>Bacillati</taxon>
        <taxon>Bacillota</taxon>
        <taxon>Clostridia</taxon>
        <taxon>Eubacteriales</taxon>
        <taxon>Oscillospiraceae</taxon>
        <taxon>Faecalibacterium</taxon>
    </lineage>
</organism>
<evidence type="ECO:0000313" key="5">
    <source>
        <dbReference type="Proteomes" id="UP000220157"/>
    </source>
</evidence>
<sequence>MKRASIRVQEPTPELIEKIRRARVAISQQKPRYLKCPYCQHNAIAVYEDTRGHVESKCKKCGRITVFDVLNMRRLRPRTK</sequence>
<evidence type="ECO:0000313" key="6">
    <source>
        <dbReference type="Proteomes" id="UP000251144"/>
    </source>
</evidence>
<dbReference type="Proteomes" id="UP000251144">
    <property type="component" value="Unassembled WGS sequence"/>
</dbReference>
<dbReference type="OrthoDB" id="1925079at2"/>
<dbReference type="EMBL" id="PRLB01000001">
    <property type="protein sequence ID" value="RAW55682.1"/>
    <property type="molecule type" value="Genomic_DNA"/>
</dbReference>
<dbReference type="EMBL" id="NMTY01000016">
    <property type="protein sequence ID" value="PDX81251.1"/>
    <property type="molecule type" value="Genomic_DNA"/>
</dbReference>
<name>A0A174CC41_9FIRM</name>
<dbReference type="EMBL" id="NMTW01000034">
    <property type="protein sequence ID" value="PDX75691.1"/>
    <property type="molecule type" value="Genomic_DNA"/>
</dbReference>
<reference evidence="4 5" key="1">
    <citation type="journal article" date="2017" name="Front. Microbiol.">
        <title>New Insights into the Diversity of the Genus Faecalibacterium.</title>
        <authorList>
            <person name="Benevides L."/>
            <person name="Burman S."/>
            <person name="Martin R."/>
            <person name="Robert V."/>
            <person name="Thomas M."/>
            <person name="Miquel S."/>
            <person name="Chain F."/>
            <person name="Sokol H."/>
            <person name="Bermudez-Humaran L.G."/>
            <person name="Morrison M."/>
            <person name="Langella P."/>
            <person name="Azevedo V.A."/>
            <person name="Chatel J.M."/>
            <person name="Soares S."/>
        </authorList>
    </citation>
    <scope>NUCLEOTIDE SEQUENCE [LARGE SCALE GENOMIC DNA]</scope>
    <source>
        <strain evidence="1 5">CNCM I 4573</strain>
        <strain evidence="2 4">CNCM I 4575</strain>
    </source>
</reference>
<gene>
    <name evidence="3" type="ORF">C4N26_01440</name>
    <name evidence="1" type="ORF">CGS56_07985</name>
    <name evidence="2" type="ORF">CGS58_08295</name>
</gene>
<evidence type="ECO:0000313" key="1">
    <source>
        <dbReference type="EMBL" id="PDX75691.1"/>
    </source>
</evidence>
<comment type="caution">
    <text evidence="3">The sequence shown here is derived from an EMBL/GenBank/DDBJ whole genome shotgun (WGS) entry which is preliminary data.</text>
</comment>
<accession>A0A174CC41</accession>
<evidence type="ECO:0000313" key="3">
    <source>
        <dbReference type="EMBL" id="RAW55682.1"/>
    </source>
</evidence>
<reference evidence="3 6" key="3">
    <citation type="submission" date="2018-02" db="EMBL/GenBank/DDBJ databases">
        <title>Complete genome sequencing of Faecalibacterium prausnitzii strains isolated from the human gut.</title>
        <authorList>
            <person name="Fitzgerald B.C."/>
            <person name="Shkoporov A.N."/>
            <person name="Ross P.R."/>
            <person name="Hill C."/>
        </authorList>
    </citation>
    <scope>NUCLEOTIDE SEQUENCE [LARGE SCALE GENOMIC DNA]</scope>
    <source>
        <strain evidence="3 6">APC942/32-1</strain>
    </source>
</reference>
<dbReference type="AlphaFoldDB" id="A0A174CC41"/>
<protein>
    <submittedName>
        <fullName evidence="3">Uncharacterized protein</fullName>
    </submittedName>
</protein>
<dbReference type="Proteomes" id="UP000220157">
    <property type="component" value="Unassembled WGS sequence"/>
</dbReference>
<reference evidence="1" key="2">
    <citation type="submission" date="2017-07" db="EMBL/GenBank/DDBJ databases">
        <authorList>
            <person name="Sun Z.S."/>
            <person name="Albrecht U."/>
            <person name="Echele G."/>
            <person name="Lee C.C."/>
        </authorList>
    </citation>
    <scope>NUCLEOTIDE SEQUENCE</scope>
    <source>
        <strain evidence="1">CNCM I 4573</strain>
        <strain evidence="2">CNCM I 4575</strain>
    </source>
</reference>
<dbReference type="KEGG" id="fpra:CG447_09680"/>